<evidence type="ECO:0000313" key="3">
    <source>
        <dbReference type="Proteomes" id="UP000177092"/>
    </source>
</evidence>
<keyword evidence="1" id="KW-1133">Transmembrane helix</keyword>
<evidence type="ECO:0008006" key="4">
    <source>
        <dbReference type="Google" id="ProtNLM"/>
    </source>
</evidence>
<sequence>MKFSPYRIISFGYIFCLLALVIYSYTQIDLNLTLSGNLIYQQVQGQLIFLGYFQRHLSALIYSLIQLIMFGLYFYLMRQVLSHRLNLQQIVKLILLVSVIAILSYPALSHDIFNYMFDARIVTKYHLNPYFFKANDFPGDLWVRFMHWTHRYYPYGPIWLILTLPFSYLGFGKFVLTLMNFKLMFFLFHLGNLYLINKITQKLYPEDRLTSLVFYGLNPLIISESLVSPHNEVMMLFFALAALYWGALQNSRMKYIILMILSAGVKFITIALLPLILFKKHINDKSVLEFMIKSSLILTVLFISLEIYYREAYPWYFIIFIGFSSLLIKYKKLLVFTFILSLSALGRYVPFLYEGVYSDNLQRTKNIIFYLPIIVCLIYYIFSLRRLKQ</sequence>
<dbReference type="EMBL" id="MFJN01000020">
    <property type="protein sequence ID" value="OGG21558.1"/>
    <property type="molecule type" value="Genomic_DNA"/>
</dbReference>
<feature type="transmembrane region" description="Helical" evidence="1">
    <location>
        <begin position="333"/>
        <end position="353"/>
    </location>
</feature>
<feature type="transmembrane region" description="Helical" evidence="1">
    <location>
        <begin position="59"/>
        <end position="77"/>
    </location>
</feature>
<feature type="transmembrane region" description="Helical" evidence="1">
    <location>
        <begin position="255"/>
        <end position="278"/>
    </location>
</feature>
<comment type="caution">
    <text evidence="2">The sequence shown here is derived from an EMBL/GenBank/DDBJ whole genome shotgun (WGS) entry which is preliminary data.</text>
</comment>
<keyword evidence="1" id="KW-0812">Transmembrane</keyword>
<evidence type="ECO:0000313" key="2">
    <source>
        <dbReference type="EMBL" id="OGG21558.1"/>
    </source>
</evidence>
<proteinExistence type="predicted"/>
<accession>A0A1F6AA42</accession>
<feature type="transmembrane region" description="Helical" evidence="1">
    <location>
        <begin position="233"/>
        <end position="249"/>
    </location>
</feature>
<feature type="transmembrane region" description="Helical" evidence="1">
    <location>
        <begin position="89"/>
        <end position="108"/>
    </location>
</feature>
<feature type="transmembrane region" description="Helical" evidence="1">
    <location>
        <begin position="152"/>
        <end position="171"/>
    </location>
</feature>
<gene>
    <name evidence="2" type="ORF">A3D03_02475</name>
</gene>
<dbReference type="AlphaFoldDB" id="A0A1F6AA42"/>
<reference evidence="2 3" key="1">
    <citation type="journal article" date="2016" name="Nat. Commun.">
        <title>Thousands of microbial genomes shed light on interconnected biogeochemical processes in an aquifer system.</title>
        <authorList>
            <person name="Anantharaman K."/>
            <person name="Brown C.T."/>
            <person name="Hug L.A."/>
            <person name="Sharon I."/>
            <person name="Castelle C.J."/>
            <person name="Probst A.J."/>
            <person name="Thomas B.C."/>
            <person name="Singh A."/>
            <person name="Wilkins M.J."/>
            <person name="Karaoz U."/>
            <person name="Brodie E.L."/>
            <person name="Williams K.H."/>
            <person name="Hubbard S.S."/>
            <person name="Banfield J.F."/>
        </authorList>
    </citation>
    <scope>NUCLEOTIDE SEQUENCE [LARGE SCALE GENOMIC DNA]</scope>
</reference>
<protein>
    <recommendedName>
        <fullName evidence="4">Glycosyltransferase RgtA/B/C/D-like domain-containing protein</fullName>
    </recommendedName>
</protein>
<organism evidence="2 3">
    <name type="scientific">Candidatus Gottesmanbacteria bacterium RIFCSPHIGHO2_02_FULL_40_13</name>
    <dbReference type="NCBI Taxonomy" id="1798384"/>
    <lineage>
        <taxon>Bacteria</taxon>
        <taxon>Candidatus Gottesmaniibacteriota</taxon>
    </lineage>
</organism>
<evidence type="ECO:0000256" key="1">
    <source>
        <dbReference type="SAM" id="Phobius"/>
    </source>
</evidence>
<feature type="transmembrane region" description="Helical" evidence="1">
    <location>
        <begin position="178"/>
        <end position="196"/>
    </location>
</feature>
<feature type="transmembrane region" description="Helical" evidence="1">
    <location>
        <begin position="365"/>
        <end position="382"/>
    </location>
</feature>
<dbReference type="STRING" id="1798384.A3D03_02475"/>
<feature type="transmembrane region" description="Helical" evidence="1">
    <location>
        <begin position="7"/>
        <end position="25"/>
    </location>
</feature>
<name>A0A1F6AA42_9BACT</name>
<dbReference type="Proteomes" id="UP000177092">
    <property type="component" value="Unassembled WGS sequence"/>
</dbReference>
<dbReference type="Pfam" id="PF26314">
    <property type="entry name" value="MptA_B_family"/>
    <property type="match status" value="1"/>
</dbReference>
<keyword evidence="1" id="KW-0472">Membrane</keyword>
<feature type="transmembrane region" description="Helical" evidence="1">
    <location>
        <begin position="290"/>
        <end position="307"/>
    </location>
</feature>